<proteinExistence type="predicted"/>
<dbReference type="InterPro" id="IPR029035">
    <property type="entry name" value="DHS-like_NAD/FAD-binding_dom"/>
</dbReference>
<accession>A0A4R7NRM1</accession>
<dbReference type="EMBL" id="SOBT01000013">
    <property type="protein sequence ID" value="TDU23289.1"/>
    <property type="molecule type" value="Genomic_DNA"/>
</dbReference>
<dbReference type="AlphaFoldDB" id="A0A4R7NRM1"/>
<sequence>MSQAGAVDASVEDVANEIAEFFRNAKSPVLFTGAGVSVRAGLPTWKDLVEKLSEGIRSKDQLTAQQMRNCVNEGRYTLAVEYFLMSPSVLEGEKRTLIQLLLSDYDATKIEPIAALPFSACITTNFDRSIHDAIAAVRKKAPKDFRYGDASFKEAIWVQDLFVARIHGAVEAPGSIVLSQSAFAELKKNETYEDLLRGCFTQRNVLFVGFSFYDPAIKEVFEEIDARFGPASPGRHVALLPDDASSDFISKANRLNIKIVKYSSKDRHSELWASIARVPKLMVPTNLQSVTVRVPAPFDAAKRYLAACYARVQTSDTTIALRTTVTEGVVSALLQEAAPKALTRPEILEGIRRVLGIKGRPAETLVDGALQALRDDGLCRRHKGEAQAGSKFAWIEAPSSSSMADALGLLTQSALNRAYLQEGWTIPNPIAEKVSALFSYLVVRRGWDLGAAFAAGKPPENVAIEPLILDSGIAFAAYDLERLDRILTAMFQRPTEEEARILGELGRVSFAVELAFQSPGSALLHKAVLPTRIYFDASVLMPAIVDGHPFHSVYSDSLKRLKQASASAATQLHLKVSKVYLNEIISHRNIAEAYCRQVGDEFLQTAQFDAMYNGATNVNVFVGGYANWAHINGDLSFDKYLARVAPYKTEIALRKWLEKNGYEVVEPVRGARYAQIYGLLERDNASRLVRGKDPILLQHDALQLSLLDADMTSLERSIFVTADRHLRDVIAGSNSTAHLTEVMVSHVGLVQMIELLLGGVRDDAGLAELLWSTRISSQAMAMHSFLVARGLQQYDDGIAMTLSGVVEKFADRADRELKRDGLDLGAEEPTKRANAFKKLGALEKNYMRGMREAVEKLKKQQAR</sequence>
<dbReference type="Proteomes" id="UP000295341">
    <property type="component" value="Unassembled WGS sequence"/>
</dbReference>
<keyword evidence="2" id="KW-1185">Reference proteome</keyword>
<reference evidence="1 2" key="1">
    <citation type="submission" date="2019-03" db="EMBL/GenBank/DDBJ databases">
        <title>Genomic Encyclopedia of Type Strains, Phase IV (KMG-IV): sequencing the most valuable type-strain genomes for metagenomic binning, comparative biology and taxonomic classification.</title>
        <authorList>
            <person name="Goeker M."/>
        </authorList>
    </citation>
    <scope>NUCLEOTIDE SEQUENCE [LARGE SCALE GENOMIC DNA]</scope>
    <source>
        <strain evidence="1 2">DSM 26377</strain>
    </source>
</reference>
<organism evidence="1 2">
    <name type="scientific">Panacagrimonas perspica</name>
    <dbReference type="NCBI Taxonomy" id="381431"/>
    <lineage>
        <taxon>Bacteria</taxon>
        <taxon>Pseudomonadati</taxon>
        <taxon>Pseudomonadota</taxon>
        <taxon>Gammaproteobacteria</taxon>
        <taxon>Nevskiales</taxon>
        <taxon>Nevskiaceae</taxon>
        <taxon>Panacagrimonas</taxon>
    </lineage>
</organism>
<name>A0A4R7NRM1_9GAMM</name>
<dbReference type="SUPFAM" id="SSF52467">
    <property type="entry name" value="DHS-like NAD/FAD-binding domain"/>
    <property type="match status" value="1"/>
</dbReference>
<comment type="caution">
    <text evidence="1">The sequence shown here is derived from an EMBL/GenBank/DDBJ whole genome shotgun (WGS) entry which is preliminary data.</text>
</comment>
<protein>
    <submittedName>
        <fullName evidence="1">SIR2-like protein</fullName>
    </submittedName>
</protein>
<dbReference type="Gene3D" id="3.40.50.1220">
    <property type="entry name" value="TPP-binding domain"/>
    <property type="match status" value="1"/>
</dbReference>
<gene>
    <name evidence="1" type="ORF">DFR24_4813</name>
</gene>
<dbReference type="Pfam" id="PF13289">
    <property type="entry name" value="SIR2_2"/>
    <property type="match status" value="1"/>
</dbReference>
<dbReference type="OrthoDB" id="95129at2"/>
<evidence type="ECO:0000313" key="2">
    <source>
        <dbReference type="Proteomes" id="UP000295341"/>
    </source>
</evidence>
<dbReference type="RefSeq" id="WP_133883958.1">
    <property type="nucleotide sequence ID" value="NZ_MWIN01000016.1"/>
</dbReference>
<evidence type="ECO:0000313" key="1">
    <source>
        <dbReference type="EMBL" id="TDU23289.1"/>
    </source>
</evidence>